<protein>
    <recommendedName>
        <fullName evidence="4">Steroid 5-alpha reductase C-terminal domain-containing protein</fullName>
    </recommendedName>
</protein>
<keyword evidence="1" id="KW-0812">Transmembrane</keyword>
<feature type="transmembrane region" description="Helical" evidence="1">
    <location>
        <begin position="12"/>
        <end position="33"/>
    </location>
</feature>
<keyword evidence="3" id="KW-1185">Reference proteome</keyword>
<dbReference type="OrthoDB" id="67965at2759"/>
<evidence type="ECO:0000256" key="1">
    <source>
        <dbReference type="SAM" id="Phobius"/>
    </source>
</evidence>
<accession>A0A8H3TNG6</accession>
<comment type="caution">
    <text evidence="2">The sequence shown here is derived from an EMBL/GenBank/DDBJ whole genome shotgun (WGS) entry which is preliminary data.</text>
</comment>
<keyword evidence="1" id="KW-0472">Membrane</keyword>
<evidence type="ECO:0000313" key="3">
    <source>
        <dbReference type="Proteomes" id="UP000620104"/>
    </source>
</evidence>
<feature type="transmembrane region" description="Helical" evidence="1">
    <location>
        <begin position="147"/>
        <end position="166"/>
    </location>
</feature>
<organism evidence="2 3">
    <name type="scientific">Naganishia liquefaciens</name>
    <dbReference type="NCBI Taxonomy" id="104408"/>
    <lineage>
        <taxon>Eukaryota</taxon>
        <taxon>Fungi</taxon>
        <taxon>Dikarya</taxon>
        <taxon>Basidiomycota</taxon>
        <taxon>Agaricomycotina</taxon>
        <taxon>Tremellomycetes</taxon>
        <taxon>Filobasidiales</taxon>
        <taxon>Filobasidiaceae</taxon>
        <taxon>Naganishia</taxon>
    </lineage>
</organism>
<dbReference type="PANTHER" id="PTHR32251:SF15">
    <property type="entry name" value="3-OXO-5-ALPHA-STEROID 4-DEHYDROGENASE (DUF1295)"/>
    <property type="match status" value="1"/>
</dbReference>
<dbReference type="InterPro" id="IPR010721">
    <property type="entry name" value="UstE-like"/>
</dbReference>
<evidence type="ECO:0008006" key="4">
    <source>
        <dbReference type="Google" id="ProtNLM"/>
    </source>
</evidence>
<evidence type="ECO:0000313" key="2">
    <source>
        <dbReference type="EMBL" id="GHJ84332.1"/>
    </source>
</evidence>
<proteinExistence type="predicted"/>
<reference evidence="2" key="1">
    <citation type="submission" date="2020-07" db="EMBL/GenBank/DDBJ databases">
        <title>Draft Genome Sequence of a Deep-Sea Yeast, Naganishia (Cryptococcus) liquefaciens strain N6.</title>
        <authorList>
            <person name="Han Y.W."/>
            <person name="Kajitani R."/>
            <person name="Morimoto H."/>
            <person name="Parhat M."/>
            <person name="Tsubouchi H."/>
            <person name="Bakenova O."/>
            <person name="Ogata M."/>
            <person name="Argunhan B."/>
            <person name="Aoki R."/>
            <person name="Kajiwara S."/>
            <person name="Itoh T."/>
            <person name="Iwasaki H."/>
        </authorList>
    </citation>
    <scope>NUCLEOTIDE SEQUENCE</scope>
    <source>
        <strain evidence="2">N6</strain>
    </source>
</reference>
<dbReference type="Gene3D" id="1.20.120.1630">
    <property type="match status" value="1"/>
</dbReference>
<feature type="transmembrane region" description="Helical" evidence="1">
    <location>
        <begin position="228"/>
        <end position="248"/>
    </location>
</feature>
<feature type="transmembrane region" description="Helical" evidence="1">
    <location>
        <begin position="68"/>
        <end position="85"/>
    </location>
</feature>
<dbReference type="GO" id="GO:0016020">
    <property type="term" value="C:membrane"/>
    <property type="evidence" value="ECO:0007669"/>
    <property type="project" value="TreeGrafter"/>
</dbReference>
<dbReference type="Pfam" id="PF06966">
    <property type="entry name" value="DUF1295"/>
    <property type="match status" value="1"/>
</dbReference>
<sequence length="339" mass="37942">MATAFVIDRYYLTITFLITLAWQCLGFFIAWTFQFDKITDFTGGSNFFILALITLLMGNTFYARNIVASVFVMLWSARLAGFLLFRVLKTGSDTRFDDIRAHFLKFAGFWVGQIVWVWVVSLPTVILNSPAVSDRARGGDNPSFGTGADIVGIIFFAIGLAVEALADIQKYRYKSTHPPKGKPCTAGVWKWSRHPPYFGEIMVHWGLWLLSISPSLNGNVSGGAKSAQYGSVVAPLFTMVLLVFGSGIPTAEKPTAEKFFLMSHSPNSSSADGGPIWRNYKDYLARTSILFPIPPAVYRPLPRFVKTWLLLDLPFFKFDEDKDGSKAIEKEQQKRRQSA</sequence>
<dbReference type="Proteomes" id="UP000620104">
    <property type="component" value="Unassembled WGS sequence"/>
</dbReference>
<dbReference type="PANTHER" id="PTHR32251">
    <property type="entry name" value="3-OXO-5-ALPHA-STEROID 4-DEHYDROGENASE"/>
    <property type="match status" value="1"/>
</dbReference>
<dbReference type="EMBL" id="BLZA01000007">
    <property type="protein sequence ID" value="GHJ84332.1"/>
    <property type="molecule type" value="Genomic_DNA"/>
</dbReference>
<keyword evidence="1" id="KW-1133">Transmembrane helix</keyword>
<name>A0A8H3TNG6_9TREE</name>
<feature type="transmembrane region" description="Helical" evidence="1">
    <location>
        <begin position="45"/>
        <end position="62"/>
    </location>
</feature>
<gene>
    <name evidence="2" type="ORF">NliqN6_0734</name>
</gene>
<dbReference type="AlphaFoldDB" id="A0A8H3TNG6"/>
<feature type="transmembrane region" description="Helical" evidence="1">
    <location>
        <begin position="106"/>
        <end position="127"/>
    </location>
</feature>